<gene>
    <name evidence="1" type="ORF">U732_1100</name>
</gene>
<reference evidence="1 2" key="1">
    <citation type="journal article" date="2015" name="Infect. Genet. Evol.">
        <title>Genomic sequences of six botulinum neurotoxin-producing strains representing three clostridial species illustrate the mobility and diversity of botulinum neurotoxin genes.</title>
        <authorList>
            <person name="Smith T.J."/>
            <person name="Hill K.K."/>
            <person name="Xie G."/>
            <person name="Foley B.T."/>
            <person name="Williamson C.H."/>
            <person name="Foster J.T."/>
            <person name="Johnson S.L."/>
            <person name="Chertkov O."/>
            <person name="Teshima H."/>
            <person name="Gibbons H.S."/>
            <person name="Johnsky L.A."/>
            <person name="Karavis M.A."/>
            <person name="Smith L.A."/>
        </authorList>
    </citation>
    <scope>NUCLEOTIDE SEQUENCE [LARGE SCALE GENOMIC DNA]</scope>
    <source>
        <strain evidence="1 2">CDC 2741</strain>
    </source>
</reference>
<sequence>MCVNSCLCNSCYKKKTCSDCEYISNHKDTECYVDGIKECSNYVTCKLQFDY</sequence>
<proteinExistence type="predicted"/>
<name>A0A0C1R1K4_9CLOT</name>
<evidence type="ECO:0000313" key="2">
    <source>
        <dbReference type="Proteomes" id="UP000031366"/>
    </source>
</evidence>
<evidence type="ECO:0000313" key="1">
    <source>
        <dbReference type="EMBL" id="KIE47297.1"/>
    </source>
</evidence>
<dbReference type="Proteomes" id="UP000031366">
    <property type="component" value="Unassembled WGS sequence"/>
</dbReference>
<keyword evidence="2" id="KW-1185">Reference proteome</keyword>
<dbReference type="AlphaFoldDB" id="A0A0C1R1K4"/>
<comment type="caution">
    <text evidence="1">The sequence shown here is derived from an EMBL/GenBank/DDBJ whole genome shotgun (WGS) entry which is preliminary data.</text>
</comment>
<organism evidence="1 2">
    <name type="scientific">Clostridium argentinense CDC 2741</name>
    <dbReference type="NCBI Taxonomy" id="1418104"/>
    <lineage>
        <taxon>Bacteria</taxon>
        <taxon>Bacillati</taxon>
        <taxon>Bacillota</taxon>
        <taxon>Clostridia</taxon>
        <taxon>Eubacteriales</taxon>
        <taxon>Clostridiaceae</taxon>
        <taxon>Clostridium</taxon>
    </lineage>
</organism>
<accession>A0A0C1R1K4</accession>
<dbReference type="EMBL" id="AYSO01000015">
    <property type="protein sequence ID" value="KIE47297.1"/>
    <property type="molecule type" value="Genomic_DNA"/>
</dbReference>
<protein>
    <submittedName>
        <fullName evidence="1">Uncharacterized protein</fullName>
    </submittedName>
</protein>